<dbReference type="EMBL" id="MBFR01000452">
    <property type="protein sequence ID" value="PVU87742.1"/>
    <property type="molecule type" value="Genomic_DNA"/>
</dbReference>
<evidence type="ECO:0000259" key="8">
    <source>
        <dbReference type="Pfam" id="PF00933"/>
    </source>
</evidence>
<dbReference type="InterPro" id="IPR017853">
    <property type="entry name" value="GH"/>
</dbReference>
<dbReference type="InterPro" id="IPR036962">
    <property type="entry name" value="Glyco_hydro_3_N_sf"/>
</dbReference>
<feature type="chain" id="PRO_5015396006" description="beta-glucosidase" evidence="7">
    <location>
        <begin position="25"/>
        <end position="639"/>
    </location>
</feature>
<proteinExistence type="inferred from homology"/>
<dbReference type="Gene3D" id="3.40.50.1700">
    <property type="entry name" value="Glycoside hydrolase family 3 C-terminal domain"/>
    <property type="match status" value="1"/>
</dbReference>
<feature type="non-terminal residue" evidence="10">
    <location>
        <position position="639"/>
    </location>
</feature>
<evidence type="ECO:0000256" key="6">
    <source>
        <dbReference type="ARBA" id="ARBA00023295"/>
    </source>
</evidence>
<dbReference type="PANTHER" id="PTHR30620:SF16">
    <property type="entry name" value="LYSOSOMAL BETA GLUCOSIDASE"/>
    <property type="match status" value="1"/>
</dbReference>
<evidence type="ECO:0000256" key="3">
    <source>
        <dbReference type="ARBA" id="ARBA00012744"/>
    </source>
</evidence>
<reference evidence="10 11" key="1">
    <citation type="journal article" date="2018" name="MBio">
        <title>Comparative Genomics Reveals the Core Gene Toolbox for the Fungus-Insect Symbiosis.</title>
        <authorList>
            <person name="Wang Y."/>
            <person name="Stata M."/>
            <person name="Wang W."/>
            <person name="Stajich J.E."/>
            <person name="White M.M."/>
            <person name="Moncalvo J.M."/>
        </authorList>
    </citation>
    <scope>NUCLEOTIDE SEQUENCE [LARGE SCALE GENOMIC DNA]</scope>
    <source>
        <strain evidence="10 11">SWE-8-4</strain>
    </source>
</reference>
<organism evidence="10 11">
    <name type="scientific">Smittium simulii</name>
    <dbReference type="NCBI Taxonomy" id="133385"/>
    <lineage>
        <taxon>Eukaryota</taxon>
        <taxon>Fungi</taxon>
        <taxon>Fungi incertae sedis</taxon>
        <taxon>Zoopagomycota</taxon>
        <taxon>Kickxellomycotina</taxon>
        <taxon>Harpellomycetes</taxon>
        <taxon>Harpellales</taxon>
        <taxon>Legeriomycetaceae</taxon>
        <taxon>Smittium</taxon>
    </lineage>
</organism>
<dbReference type="PRINTS" id="PR00133">
    <property type="entry name" value="GLHYDRLASE3"/>
</dbReference>
<evidence type="ECO:0000256" key="2">
    <source>
        <dbReference type="ARBA" id="ARBA00005336"/>
    </source>
</evidence>
<dbReference type="SUPFAM" id="SSF51445">
    <property type="entry name" value="(Trans)glycosidases"/>
    <property type="match status" value="1"/>
</dbReference>
<dbReference type="GO" id="GO:0008422">
    <property type="term" value="F:beta-glucosidase activity"/>
    <property type="evidence" value="ECO:0007669"/>
    <property type="project" value="UniProtKB-EC"/>
</dbReference>
<keyword evidence="4 7" id="KW-0732">Signal</keyword>
<dbReference type="InterPro" id="IPR036881">
    <property type="entry name" value="Glyco_hydro_3_C_sf"/>
</dbReference>
<feature type="domain" description="Glycoside hydrolase family 3 N-terminal" evidence="8">
    <location>
        <begin position="96"/>
        <end position="430"/>
    </location>
</feature>
<dbReference type="STRING" id="133385.A0A2T9Y5X5"/>
<keyword evidence="11" id="KW-1185">Reference proteome</keyword>
<dbReference type="Gene3D" id="3.20.20.300">
    <property type="entry name" value="Glycoside hydrolase, family 3, N-terminal domain"/>
    <property type="match status" value="1"/>
</dbReference>
<name>A0A2T9Y5X5_9FUNG</name>
<dbReference type="InterPro" id="IPR002772">
    <property type="entry name" value="Glyco_hydro_3_C"/>
</dbReference>
<evidence type="ECO:0000259" key="9">
    <source>
        <dbReference type="Pfam" id="PF01915"/>
    </source>
</evidence>
<dbReference type="OrthoDB" id="416222at2759"/>
<dbReference type="EC" id="3.2.1.21" evidence="3"/>
<dbReference type="Pfam" id="PF00933">
    <property type="entry name" value="Glyco_hydro_3"/>
    <property type="match status" value="1"/>
</dbReference>
<keyword evidence="6" id="KW-0326">Glycosidase</keyword>
<dbReference type="AlphaFoldDB" id="A0A2T9Y5X5"/>
<dbReference type="Pfam" id="PF01915">
    <property type="entry name" value="Glyco_hydro_3_C"/>
    <property type="match status" value="1"/>
</dbReference>
<evidence type="ECO:0000313" key="10">
    <source>
        <dbReference type="EMBL" id="PVU87742.1"/>
    </source>
</evidence>
<protein>
    <recommendedName>
        <fullName evidence="3">beta-glucosidase</fullName>
        <ecNumber evidence="3">3.2.1.21</ecNumber>
    </recommendedName>
</protein>
<comment type="catalytic activity">
    <reaction evidence="1">
        <text>Hydrolysis of terminal, non-reducing beta-D-glucosyl residues with release of beta-D-glucose.</text>
        <dbReference type="EC" id="3.2.1.21"/>
    </reaction>
</comment>
<dbReference type="PANTHER" id="PTHR30620">
    <property type="entry name" value="PERIPLASMIC BETA-GLUCOSIDASE-RELATED"/>
    <property type="match status" value="1"/>
</dbReference>
<dbReference type="Proteomes" id="UP000245383">
    <property type="component" value="Unassembled WGS sequence"/>
</dbReference>
<gene>
    <name evidence="10" type="ORF">BB561_006196</name>
</gene>
<evidence type="ECO:0000256" key="4">
    <source>
        <dbReference type="ARBA" id="ARBA00022729"/>
    </source>
</evidence>
<evidence type="ECO:0000256" key="7">
    <source>
        <dbReference type="SAM" id="SignalP"/>
    </source>
</evidence>
<evidence type="ECO:0000256" key="1">
    <source>
        <dbReference type="ARBA" id="ARBA00000448"/>
    </source>
</evidence>
<dbReference type="InterPro" id="IPR051915">
    <property type="entry name" value="Cellulose_Degrad_GH3"/>
</dbReference>
<keyword evidence="5" id="KW-0378">Hydrolase</keyword>
<dbReference type="InterPro" id="IPR001764">
    <property type="entry name" value="Glyco_hydro_3_N"/>
</dbReference>
<dbReference type="FunFam" id="3.20.20.300:FF:000007">
    <property type="entry name" value="Lysosomal beta glucosidase"/>
    <property type="match status" value="1"/>
</dbReference>
<feature type="domain" description="Glycoside hydrolase family 3 C-terminal" evidence="9">
    <location>
        <begin position="467"/>
        <end position="639"/>
    </location>
</feature>
<sequence>MKVSKLYLHTLSLGVFANVASAYAVNQHSVPTIEVVDVRKQNGVVCLPNKYLLQDYDTMRPKSVPAYDIPQFDESGYIGPPDEFDDEVKQILNSLTLEEKVGQMVQLQAGQMLGCDGLLNITQIEYIFDTWKIGSILDHTANQGGRWNTNSPQRFANTTNTIQQIALSKGSKIPMIWGLDSVRGANYVKGATIFGTPMNTAATFNRDLAYTSARITAKDTRAAGVHWTFAPLADIAVQKLWPRVFETFGEDPFLTSEMVHYSVKGYQGNYKKDRSRIAACVKHFIGYSAPISGKDREQRLIPMNILMEYHAPSFQRAIDAGVATAMEAYGQINNENTIASKSLLKTLLRETMGFKGMMVTDWEEIYSLEFRQKSALSKEDTVFLNLNNTSVDMSMVPNDFVYAKVAIDLVKSGKIPMSRIDESAGRIIQLKKDLGLFEQPYSDPKLIDTVGSEQDVEESRQTARESLVLLKNENNVLPLKVDEKVLFVGPNIDSIRFLSGAWNMHWLGPSELEGDDIYDGYGETIRYGVEKITGKKIQWIKGYDIEGNGVDNYNNIVRLARKADKVVFGFGEKTTTEVPGNIDTLQLNPDQYNLVERVAMETSTPITLLLIQNRPFSLGKLSEYADAIINCMLPGAYGG</sequence>
<dbReference type="SUPFAM" id="SSF52279">
    <property type="entry name" value="Beta-D-glucan exohydrolase, C-terminal domain"/>
    <property type="match status" value="1"/>
</dbReference>
<evidence type="ECO:0000256" key="5">
    <source>
        <dbReference type="ARBA" id="ARBA00022801"/>
    </source>
</evidence>
<feature type="signal peptide" evidence="7">
    <location>
        <begin position="1"/>
        <end position="24"/>
    </location>
</feature>
<comment type="caution">
    <text evidence="10">The sequence shown here is derived from an EMBL/GenBank/DDBJ whole genome shotgun (WGS) entry which is preliminary data.</text>
</comment>
<accession>A0A2T9Y5X5</accession>
<evidence type="ECO:0000313" key="11">
    <source>
        <dbReference type="Proteomes" id="UP000245383"/>
    </source>
</evidence>
<comment type="similarity">
    <text evidence="2">Belongs to the glycosyl hydrolase 3 family.</text>
</comment>
<dbReference type="GO" id="GO:0009251">
    <property type="term" value="P:glucan catabolic process"/>
    <property type="evidence" value="ECO:0007669"/>
    <property type="project" value="TreeGrafter"/>
</dbReference>